<keyword evidence="1" id="KW-1133">Transmembrane helix</keyword>
<comment type="caution">
    <text evidence="2">The sequence shown here is derived from an EMBL/GenBank/DDBJ whole genome shotgun (WGS) entry which is preliminary data.</text>
</comment>
<dbReference type="AlphaFoldDB" id="A0A964E6M3"/>
<dbReference type="NCBIfam" id="TIGR02532">
    <property type="entry name" value="IV_pilin_GFxxxE"/>
    <property type="match status" value="1"/>
</dbReference>
<accession>A0A964E6M3</accession>
<feature type="transmembrane region" description="Helical" evidence="1">
    <location>
        <begin position="6"/>
        <end position="29"/>
    </location>
</feature>
<dbReference type="RefSeq" id="WP_227309812.1">
    <property type="nucleotide sequence ID" value="NZ_JAESVA010000011.1"/>
</dbReference>
<reference evidence="2 3" key="1">
    <citation type="journal article" date="2021" name="Microorganisms">
        <title>Acidisoma silvae sp. nov. and Acidisomacellulosilytica sp. nov., Two Acidophilic Bacteria Isolated from Decaying Wood, Hydrolyzing Cellulose and Producing Poly-3-hydroxybutyrate.</title>
        <authorList>
            <person name="Mieszkin S."/>
            <person name="Pouder E."/>
            <person name="Uroz S."/>
            <person name="Simon-Colin C."/>
            <person name="Alain K."/>
        </authorList>
    </citation>
    <scope>NUCLEOTIDE SEQUENCE [LARGE SCALE GENOMIC DNA]</scope>
    <source>
        <strain evidence="2 3">HW T5.17</strain>
    </source>
</reference>
<evidence type="ECO:0000313" key="2">
    <source>
        <dbReference type="EMBL" id="MCB8883158.1"/>
    </source>
</evidence>
<dbReference type="InterPro" id="IPR012902">
    <property type="entry name" value="N_methyl_site"/>
</dbReference>
<protein>
    <submittedName>
        <fullName evidence="2">Prepilin-type N-terminal cleavage/methylation domain-containing protein</fullName>
    </submittedName>
</protein>
<name>A0A964E6M3_9PROT</name>
<dbReference type="EMBL" id="JAESVA010000011">
    <property type="protein sequence ID" value="MCB8883158.1"/>
    <property type="molecule type" value="Genomic_DNA"/>
</dbReference>
<dbReference type="Pfam" id="PF07963">
    <property type="entry name" value="N_methyl"/>
    <property type="match status" value="1"/>
</dbReference>
<keyword evidence="1" id="KW-0472">Membrane</keyword>
<gene>
    <name evidence="2" type="ORF">ACELLULO517_23115</name>
</gene>
<sequence length="143" mass="14883">MRPDRAAGFTLFEVIVAMIIAGLALAALFSGAVTGLRSASSASHYVEALARARSHLAVAGIGMPLADVTQAGDDGGGFRWQLRIRPIATETLQGDAGKIGGTGRNPRIALYRIDVTIGWTMDGGLRQVDLNTQRIGPAAAVTP</sequence>
<organism evidence="2 3">
    <name type="scientific">Acidisoma cellulosilyticum</name>
    <dbReference type="NCBI Taxonomy" id="2802395"/>
    <lineage>
        <taxon>Bacteria</taxon>
        <taxon>Pseudomonadati</taxon>
        <taxon>Pseudomonadota</taxon>
        <taxon>Alphaproteobacteria</taxon>
        <taxon>Acetobacterales</taxon>
        <taxon>Acidocellaceae</taxon>
        <taxon>Acidisoma</taxon>
    </lineage>
</organism>
<dbReference type="Proteomes" id="UP000721844">
    <property type="component" value="Unassembled WGS sequence"/>
</dbReference>
<evidence type="ECO:0000313" key="3">
    <source>
        <dbReference type="Proteomes" id="UP000721844"/>
    </source>
</evidence>
<proteinExistence type="predicted"/>
<evidence type="ECO:0000256" key="1">
    <source>
        <dbReference type="SAM" id="Phobius"/>
    </source>
</evidence>
<keyword evidence="1" id="KW-0812">Transmembrane</keyword>
<keyword evidence="3" id="KW-1185">Reference proteome</keyword>